<dbReference type="Proteomes" id="UP000644756">
    <property type="component" value="Unassembled WGS sequence"/>
</dbReference>
<protein>
    <submittedName>
        <fullName evidence="2">Uncharacterized protein</fullName>
    </submittedName>
</protein>
<evidence type="ECO:0000313" key="2">
    <source>
        <dbReference type="EMBL" id="GGG17528.1"/>
    </source>
</evidence>
<comment type="caution">
    <text evidence="2">The sequence shown here is derived from an EMBL/GenBank/DDBJ whole genome shotgun (WGS) entry which is preliminary data.</text>
</comment>
<feature type="transmembrane region" description="Helical" evidence="1">
    <location>
        <begin position="46"/>
        <end position="67"/>
    </location>
</feature>
<sequence length="114" mass="12219">MLSIFVASILAGAFGGILNALHKKSAIELPRFVTSKVAGKVLKPGIVRNILIGMGAGIVAVQLLRFLPIELDIFQFTAIAVLGGFSGTKLLARNAERLSEQTEKIVEEIISKMK</sequence>
<name>A0A917LF32_9BACL</name>
<proteinExistence type="predicted"/>
<accession>A0A917LF32</accession>
<reference evidence="2" key="1">
    <citation type="journal article" date="2014" name="Int. J. Syst. Evol. Microbiol.">
        <title>Complete genome sequence of Corynebacterium casei LMG S-19264T (=DSM 44701T), isolated from a smear-ripened cheese.</title>
        <authorList>
            <consortium name="US DOE Joint Genome Institute (JGI-PGF)"/>
            <person name="Walter F."/>
            <person name="Albersmeier A."/>
            <person name="Kalinowski J."/>
            <person name="Ruckert C."/>
        </authorList>
    </citation>
    <scope>NUCLEOTIDE SEQUENCE</scope>
    <source>
        <strain evidence="2">CGMCC 1.12987</strain>
    </source>
</reference>
<evidence type="ECO:0000256" key="1">
    <source>
        <dbReference type="SAM" id="Phobius"/>
    </source>
</evidence>
<organism evidence="2 3">
    <name type="scientific">Paenibacillus abyssi</name>
    <dbReference type="NCBI Taxonomy" id="1340531"/>
    <lineage>
        <taxon>Bacteria</taxon>
        <taxon>Bacillati</taxon>
        <taxon>Bacillota</taxon>
        <taxon>Bacilli</taxon>
        <taxon>Bacillales</taxon>
        <taxon>Paenibacillaceae</taxon>
        <taxon>Paenibacillus</taxon>
    </lineage>
</organism>
<keyword evidence="3" id="KW-1185">Reference proteome</keyword>
<dbReference type="AlphaFoldDB" id="A0A917LF32"/>
<evidence type="ECO:0000313" key="3">
    <source>
        <dbReference type="Proteomes" id="UP000644756"/>
    </source>
</evidence>
<keyword evidence="1" id="KW-0812">Transmembrane</keyword>
<gene>
    <name evidence="2" type="ORF">GCM10010916_37960</name>
</gene>
<dbReference type="RefSeq" id="WP_188532652.1">
    <property type="nucleotide sequence ID" value="NZ_BMGR01000014.1"/>
</dbReference>
<feature type="transmembrane region" description="Helical" evidence="1">
    <location>
        <begin position="6"/>
        <end position="22"/>
    </location>
</feature>
<reference evidence="2" key="2">
    <citation type="submission" date="2020-09" db="EMBL/GenBank/DDBJ databases">
        <authorList>
            <person name="Sun Q."/>
            <person name="Zhou Y."/>
        </authorList>
    </citation>
    <scope>NUCLEOTIDE SEQUENCE</scope>
    <source>
        <strain evidence="2">CGMCC 1.12987</strain>
    </source>
</reference>
<keyword evidence="1" id="KW-1133">Transmembrane helix</keyword>
<keyword evidence="1" id="KW-0472">Membrane</keyword>
<feature type="transmembrane region" description="Helical" evidence="1">
    <location>
        <begin position="73"/>
        <end position="92"/>
    </location>
</feature>
<dbReference type="EMBL" id="BMGR01000014">
    <property type="protein sequence ID" value="GGG17528.1"/>
    <property type="molecule type" value="Genomic_DNA"/>
</dbReference>